<reference evidence="6 7" key="1">
    <citation type="submission" date="2017-02" db="EMBL/GenBank/DDBJ databases">
        <authorList>
            <person name="Peterson S.W."/>
        </authorList>
    </citation>
    <scope>NUCLEOTIDE SEQUENCE [LARGE SCALE GENOMIC DNA]</scope>
    <source>
        <strain evidence="6 7">SRS1_H2-8</strain>
    </source>
</reference>
<evidence type="ECO:0000313" key="7">
    <source>
        <dbReference type="Proteomes" id="UP000239563"/>
    </source>
</evidence>
<dbReference type="GO" id="GO:0016020">
    <property type="term" value="C:membrane"/>
    <property type="evidence" value="ECO:0007669"/>
    <property type="project" value="UniProtKB-SubCell"/>
</dbReference>
<dbReference type="Proteomes" id="UP000239563">
    <property type="component" value="Chromosome XIII"/>
</dbReference>
<feature type="transmembrane region" description="Helical" evidence="4">
    <location>
        <begin position="48"/>
        <end position="67"/>
    </location>
</feature>
<dbReference type="InterPro" id="IPR007274">
    <property type="entry name" value="Cop_transporter"/>
</dbReference>
<feature type="compositionally biased region" description="Polar residues" evidence="5">
    <location>
        <begin position="251"/>
        <end position="260"/>
    </location>
</feature>
<proteinExistence type="inferred from homology"/>
<keyword evidence="4" id="KW-0187">Copper transport</keyword>
<evidence type="ECO:0000313" key="6">
    <source>
        <dbReference type="EMBL" id="SJX64669.1"/>
    </source>
</evidence>
<feature type="transmembrane region" description="Helical" evidence="4">
    <location>
        <begin position="147"/>
        <end position="167"/>
    </location>
</feature>
<organism evidence="6 7">
    <name type="scientific">Sporisorium reilianum f. sp. reilianum</name>
    <dbReference type="NCBI Taxonomy" id="72559"/>
    <lineage>
        <taxon>Eukaryota</taxon>
        <taxon>Fungi</taxon>
        <taxon>Dikarya</taxon>
        <taxon>Basidiomycota</taxon>
        <taxon>Ustilaginomycotina</taxon>
        <taxon>Ustilaginomycetes</taxon>
        <taxon>Ustilaginales</taxon>
        <taxon>Ustilaginaceae</taxon>
        <taxon>Sporisorium</taxon>
    </lineage>
</organism>
<gene>
    <name evidence="6" type="ORF">SRS1_15485</name>
</gene>
<feature type="compositionally biased region" description="Acidic residues" evidence="5">
    <location>
        <begin position="218"/>
        <end position="228"/>
    </location>
</feature>
<dbReference type="AlphaFoldDB" id="A0A2N8UIQ8"/>
<dbReference type="EMBL" id="LT795066">
    <property type="protein sequence ID" value="SJX64669.1"/>
    <property type="molecule type" value="Genomic_DNA"/>
</dbReference>
<keyword evidence="4" id="KW-0406">Ion transport</keyword>
<keyword evidence="4" id="KW-0813">Transport</keyword>
<evidence type="ECO:0000256" key="2">
    <source>
        <dbReference type="ARBA" id="ARBA00022989"/>
    </source>
</evidence>
<sequence length="260" mass="28758">MDMSSSAASAGATNDMEGWKPYLHTSLLSPFSNVPDSGEAFLFPTFRIYSRTTFLAACAFTFTLALVERWLTFLLDRVLSLEHTSPAEPYGGRGWTGARRGKAARAGTAGSHRTAGAGSVYIHLPATETLPQRLQKHTRRPRASVKLIARNAVFFAATLLRYVLMIIGMGMDWFMLLSVVSGLTLGHLLTDVHALKARRERQERGSEEVELLQHEFGVEVEEDEDEDGEKVRRREEGQRVGGGGAHRRSTSRQPDTVVTP</sequence>
<comment type="similarity">
    <text evidence="4">Belongs to the copper transporter (Ctr) (TC 1.A.56) family. SLC31A subfamily.</text>
</comment>
<keyword evidence="2 4" id="KW-1133">Transmembrane helix</keyword>
<keyword evidence="1 4" id="KW-0812">Transmembrane</keyword>
<evidence type="ECO:0000256" key="5">
    <source>
        <dbReference type="SAM" id="MobiDB-lite"/>
    </source>
</evidence>
<name>A0A2N8UIQ8_9BASI</name>
<evidence type="ECO:0000256" key="4">
    <source>
        <dbReference type="RuleBase" id="RU367022"/>
    </source>
</evidence>
<keyword evidence="3 4" id="KW-0472">Membrane</keyword>
<comment type="subcellular location">
    <subcellularLocation>
        <location evidence="4">Membrane</location>
        <topology evidence="4">Multi-pass membrane protein</topology>
    </subcellularLocation>
</comment>
<evidence type="ECO:0000256" key="3">
    <source>
        <dbReference type="ARBA" id="ARBA00023136"/>
    </source>
</evidence>
<feature type="region of interest" description="Disordered" evidence="5">
    <location>
        <begin position="91"/>
        <end position="114"/>
    </location>
</feature>
<dbReference type="GO" id="GO:0005375">
    <property type="term" value="F:copper ion transmembrane transporter activity"/>
    <property type="evidence" value="ECO:0007669"/>
    <property type="project" value="UniProtKB-UniRule"/>
</dbReference>
<feature type="transmembrane region" description="Helical" evidence="4">
    <location>
        <begin position="173"/>
        <end position="195"/>
    </location>
</feature>
<feature type="compositionally biased region" description="Basic and acidic residues" evidence="5">
    <location>
        <begin position="229"/>
        <end position="238"/>
    </location>
</feature>
<accession>A0A2N8UIQ8</accession>
<feature type="region of interest" description="Disordered" evidence="5">
    <location>
        <begin position="216"/>
        <end position="260"/>
    </location>
</feature>
<protein>
    <recommendedName>
        <fullName evidence="4">Copper transport protein</fullName>
    </recommendedName>
</protein>
<keyword evidence="4" id="KW-0186">Copper</keyword>
<evidence type="ECO:0000256" key="1">
    <source>
        <dbReference type="ARBA" id="ARBA00022692"/>
    </source>
</evidence>
<dbReference type="Pfam" id="PF04145">
    <property type="entry name" value="Ctr"/>
    <property type="match status" value="1"/>
</dbReference>